<evidence type="ECO:0000313" key="1">
    <source>
        <dbReference type="EMBL" id="HHJ64515.1"/>
    </source>
</evidence>
<proteinExistence type="predicted"/>
<dbReference type="Proteomes" id="UP000885792">
    <property type="component" value="Unassembled WGS sequence"/>
</dbReference>
<gene>
    <name evidence="1" type="ORF">ENJ61_06365</name>
</gene>
<sequence length="299" mass="34559">MRRVPLLFLFLVLIVLFFIGAFQIYTTKKAEENLRELLSRLGMEEEVAYDRISYSPFSGITEVTNLRVHFPEGTTTAERLRITSLTPSSLDLSVQGISSDTEGFRDFLRNMKDLGYEDVRLNLQLLLTLNDRERELALRLFEIVAPEAFSVGLRLHADRIDSALISALAEAEEDEEVEKLSEQLGRVRLRSLELFLRDLGVRVRILEREARSRNRTPEDILKEVERELRRRLEEDPEFRKELLKAVNSFLLSGGTLRVRADPVPPVDFQTLILLTLLSLQTGDFSEFVYRLNLRVEHLP</sequence>
<comment type="caution">
    <text evidence="1">The sequence shown here is derived from an EMBL/GenBank/DDBJ whole genome shotgun (WGS) entry which is preliminary data.</text>
</comment>
<reference evidence="1" key="1">
    <citation type="journal article" date="2020" name="mSystems">
        <title>Genome- and Community-Level Interaction Insights into Carbon Utilization and Element Cycling Functions of Hydrothermarchaeota in Hydrothermal Sediment.</title>
        <authorList>
            <person name="Zhou Z."/>
            <person name="Liu Y."/>
            <person name="Xu W."/>
            <person name="Pan J."/>
            <person name="Luo Z.H."/>
            <person name="Li M."/>
        </authorList>
    </citation>
    <scope>NUCLEOTIDE SEQUENCE [LARGE SCALE GENOMIC DNA]</scope>
    <source>
        <strain evidence="1">HyVt-501</strain>
    </source>
</reference>
<accession>A0A7C5Q940</accession>
<organism evidence="1">
    <name type="scientific">Aquifex aeolicus</name>
    <dbReference type="NCBI Taxonomy" id="63363"/>
    <lineage>
        <taxon>Bacteria</taxon>
        <taxon>Pseudomonadati</taxon>
        <taxon>Aquificota</taxon>
        <taxon>Aquificia</taxon>
        <taxon>Aquificales</taxon>
        <taxon>Aquificaceae</taxon>
        <taxon>Aquifex</taxon>
    </lineage>
</organism>
<dbReference type="AlphaFoldDB" id="A0A7C5Q940"/>
<dbReference type="EMBL" id="DRNB01000230">
    <property type="protein sequence ID" value="HHJ64515.1"/>
    <property type="molecule type" value="Genomic_DNA"/>
</dbReference>
<protein>
    <submittedName>
        <fullName evidence="1">Uncharacterized protein</fullName>
    </submittedName>
</protein>
<name>A0A7C5Q940_AQUAO</name>